<dbReference type="InterPro" id="IPR050598">
    <property type="entry name" value="AminoAcid_Transporter"/>
</dbReference>
<feature type="transmembrane region" description="Helical" evidence="5">
    <location>
        <begin position="21"/>
        <end position="39"/>
    </location>
</feature>
<evidence type="ECO:0000256" key="4">
    <source>
        <dbReference type="ARBA" id="ARBA00023136"/>
    </source>
</evidence>
<evidence type="ECO:0000256" key="5">
    <source>
        <dbReference type="SAM" id="Phobius"/>
    </source>
</evidence>
<dbReference type="PANTHER" id="PTHR11785:SF512">
    <property type="entry name" value="SOBREMESA, ISOFORM B"/>
    <property type="match status" value="1"/>
</dbReference>
<dbReference type="PIRSF" id="PIRSF006060">
    <property type="entry name" value="AA_transporter"/>
    <property type="match status" value="1"/>
</dbReference>
<gene>
    <name evidence="6" type="ORF">OKIOD_LOCUS14088</name>
</gene>
<dbReference type="Gene3D" id="1.20.1740.10">
    <property type="entry name" value="Amino acid/polyamine transporter I"/>
    <property type="match status" value="1"/>
</dbReference>
<evidence type="ECO:0000256" key="2">
    <source>
        <dbReference type="ARBA" id="ARBA00022692"/>
    </source>
</evidence>
<feature type="transmembrane region" description="Helical" evidence="5">
    <location>
        <begin position="286"/>
        <end position="304"/>
    </location>
</feature>
<sequence>MVEKSENEKSNGVELKRNITLAGGIAITVGTMIGSGIFISPTGIISMTGSVGSALIVWCICGFIAIISSLSYIELGLLIQEAGAEYSYCYRAYGSIVGFLIGWTNIILCKPASLAVIVSAFAEYTTAPFYPGCDPPNDLKRLVAICALLFISIVNGLSVKASERMQIVFTVAKLSLIAAIIIGGFVYMGEGNTENFQNAFEGTSSSASAWAIAIYNGMWSYDGWNQLNYVSEELIDPVRNFPIVVIVGMTLTTVAYVLTNIAYFAAMSPTELLNSNAVAITFGDRVFKGFAWIVPIGVACSTFGASNGLTPLMAVVFNTCLGIIMLIPDSSSIENLLDYFSFAMWLIYFMTFVSLIVFRFKEPYKSKERAFRVWLPIPILCACISAYLVIGPLIEYPSPAYAIAAAMAFGGLIFYFPFVFFKLSLPFRIFERVEVFIQKYFEVVPLDSDKKDE</sequence>
<comment type="subcellular location">
    <subcellularLocation>
        <location evidence="1">Membrane</location>
        <topology evidence="1">Multi-pass membrane protein</topology>
    </subcellularLocation>
</comment>
<feature type="transmembrane region" description="Helical" evidence="5">
    <location>
        <begin position="244"/>
        <end position="266"/>
    </location>
</feature>
<dbReference type="PANTHER" id="PTHR11785">
    <property type="entry name" value="AMINO ACID TRANSPORTER"/>
    <property type="match status" value="1"/>
</dbReference>
<feature type="transmembrane region" description="Helical" evidence="5">
    <location>
        <begin position="51"/>
        <end position="75"/>
    </location>
</feature>
<organism evidence="6 7">
    <name type="scientific">Oikopleura dioica</name>
    <name type="common">Tunicate</name>
    <dbReference type="NCBI Taxonomy" id="34765"/>
    <lineage>
        <taxon>Eukaryota</taxon>
        <taxon>Metazoa</taxon>
        <taxon>Chordata</taxon>
        <taxon>Tunicata</taxon>
        <taxon>Appendicularia</taxon>
        <taxon>Copelata</taxon>
        <taxon>Oikopleuridae</taxon>
        <taxon>Oikopleura</taxon>
    </lineage>
</organism>
<keyword evidence="3 5" id="KW-1133">Transmembrane helix</keyword>
<feature type="transmembrane region" description="Helical" evidence="5">
    <location>
        <begin position="400"/>
        <end position="421"/>
    </location>
</feature>
<evidence type="ECO:0000256" key="1">
    <source>
        <dbReference type="ARBA" id="ARBA00004141"/>
    </source>
</evidence>
<feature type="transmembrane region" description="Helical" evidence="5">
    <location>
        <begin position="96"/>
        <end position="122"/>
    </location>
</feature>
<proteinExistence type="predicted"/>
<feature type="transmembrane region" description="Helical" evidence="5">
    <location>
        <begin position="339"/>
        <end position="358"/>
    </location>
</feature>
<keyword evidence="2 5" id="KW-0812">Transmembrane</keyword>
<feature type="transmembrane region" description="Helical" evidence="5">
    <location>
        <begin position="370"/>
        <end position="394"/>
    </location>
</feature>
<evidence type="ECO:0000313" key="7">
    <source>
        <dbReference type="Proteomes" id="UP001158576"/>
    </source>
</evidence>
<feature type="transmembrane region" description="Helical" evidence="5">
    <location>
        <begin position="167"/>
        <end position="187"/>
    </location>
</feature>
<evidence type="ECO:0000313" key="6">
    <source>
        <dbReference type="EMBL" id="CAG5110979.1"/>
    </source>
</evidence>
<accession>A0ABN7T5M2</accession>
<name>A0ABN7T5M2_OIKDI</name>
<dbReference type="Proteomes" id="UP001158576">
    <property type="component" value="Chromosome 2"/>
</dbReference>
<feature type="transmembrane region" description="Helical" evidence="5">
    <location>
        <begin position="142"/>
        <end position="160"/>
    </location>
</feature>
<reference evidence="6 7" key="1">
    <citation type="submission" date="2021-04" db="EMBL/GenBank/DDBJ databases">
        <authorList>
            <person name="Bliznina A."/>
        </authorList>
    </citation>
    <scope>NUCLEOTIDE SEQUENCE [LARGE SCALE GENOMIC DNA]</scope>
</reference>
<evidence type="ECO:0000256" key="3">
    <source>
        <dbReference type="ARBA" id="ARBA00022989"/>
    </source>
</evidence>
<keyword evidence="7" id="KW-1185">Reference proteome</keyword>
<dbReference type="InterPro" id="IPR002293">
    <property type="entry name" value="AA/rel_permease1"/>
</dbReference>
<keyword evidence="4 5" id="KW-0472">Membrane</keyword>
<protein>
    <submittedName>
        <fullName evidence="6">Oidioi.mRNA.OKI2018_I69.chr2.g5323.t1.cds</fullName>
    </submittedName>
</protein>
<dbReference type="Pfam" id="PF13520">
    <property type="entry name" value="AA_permease_2"/>
    <property type="match status" value="1"/>
</dbReference>
<dbReference type="EMBL" id="OU015567">
    <property type="protein sequence ID" value="CAG5110979.1"/>
    <property type="molecule type" value="Genomic_DNA"/>
</dbReference>